<dbReference type="OrthoDB" id="5857431at2759"/>
<protein>
    <submittedName>
        <fullName evidence="2">Uncharacterized protein</fullName>
    </submittedName>
</protein>
<feature type="region of interest" description="Disordered" evidence="1">
    <location>
        <begin position="78"/>
        <end position="123"/>
    </location>
</feature>
<dbReference type="AlphaFoldDB" id="A0A0C2HCS5"/>
<evidence type="ECO:0000256" key="1">
    <source>
        <dbReference type="SAM" id="MobiDB-lite"/>
    </source>
</evidence>
<organism evidence="2 3">
    <name type="scientific">Ancylostoma duodenale</name>
    <dbReference type="NCBI Taxonomy" id="51022"/>
    <lineage>
        <taxon>Eukaryota</taxon>
        <taxon>Metazoa</taxon>
        <taxon>Ecdysozoa</taxon>
        <taxon>Nematoda</taxon>
        <taxon>Chromadorea</taxon>
        <taxon>Rhabditida</taxon>
        <taxon>Rhabditina</taxon>
        <taxon>Rhabditomorpha</taxon>
        <taxon>Strongyloidea</taxon>
        <taxon>Ancylostomatidae</taxon>
        <taxon>Ancylostomatinae</taxon>
        <taxon>Ancylostoma</taxon>
    </lineage>
</organism>
<proteinExistence type="predicted"/>
<dbReference type="Proteomes" id="UP000054047">
    <property type="component" value="Unassembled WGS sequence"/>
</dbReference>
<gene>
    <name evidence="2" type="ORF">ANCDUO_00143</name>
</gene>
<dbReference type="EMBL" id="KN726145">
    <property type="protein sequence ID" value="KIH69504.1"/>
    <property type="molecule type" value="Genomic_DNA"/>
</dbReference>
<accession>A0A0C2HCS5</accession>
<sequence length="123" mass="14456">MYKALRVPRTDKTHWTTLARERDKWKDCWRPLAVTGTVLHKYSTVPCYFNCFMRMAESLTFFSPRCNRRVYLSLVPTSQERPNTATSEIRETEETTSRHRRSKNSEVAARPENPLAIEQSIDC</sequence>
<keyword evidence="3" id="KW-1185">Reference proteome</keyword>
<evidence type="ECO:0000313" key="3">
    <source>
        <dbReference type="Proteomes" id="UP000054047"/>
    </source>
</evidence>
<name>A0A0C2HCS5_9BILA</name>
<evidence type="ECO:0000313" key="2">
    <source>
        <dbReference type="EMBL" id="KIH69504.1"/>
    </source>
</evidence>
<reference evidence="2 3" key="1">
    <citation type="submission" date="2013-12" db="EMBL/GenBank/DDBJ databases">
        <title>Draft genome of the parsitic nematode Ancylostoma duodenale.</title>
        <authorList>
            <person name="Mitreva M."/>
        </authorList>
    </citation>
    <scope>NUCLEOTIDE SEQUENCE [LARGE SCALE GENOMIC DNA]</scope>
    <source>
        <strain evidence="2 3">Zhejiang</strain>
    </source>
</reference>
<feature type="compositionally biased region" description="Basic and acidic residues" evidence="1">
    <location>
        <begin position="88"/>
        <end position="97"/>
    </location>
</feature>